<dbReference type="GO" id="GO:0098796">
    <property type="term" value="C:membrane protein complex"/>
    <property type="evidence" value="ECO:0007669"/>
    <property type="project" value="UniProtKB-ARBA"/>
</dbReference>
<dbReference type="GO" id="GO:0048039">
    <property type="term" value="F:ubiquinone binding"/>
    <property type="evidence" value="ECO:0007669"/>
    <property type="project" value="TreeGrafter"/>
</dbReference>
<dbReference type="STRING" id="56484.A0A1Y2F103"/>
<evidence type="ECO:0000256" key="10">
    <source>
        <dbReference type="PIRSR" id="PIRSR607992-1"/>
    </source>
</evidence>
<dbReference type="OrthoDB" id="18577at2759"/>
<organism evidence="13 14">
    <name type="scientific">Protomyces lactucae-debilis</name>
    <dbReference type="NCBI Taxonomy" id="2754530"/>
    <lineage>
        <taxon>Eukaryota</taxon>
        <taxon>Fungi</taxon>
        <taxon>Dikarya</taxon>
        <taxon>Ascomycota</taxon>
        <taxon>Taphrinomycotina</taxon>
        <taxon>Taphrinomycetes</taxon>
        <taxon>Taphrinales</taxon>
        <taxon>Protomycetaceae</taxon>
        <taxon>Protomyces</taxon>
    </lineage>
</organism>
<dbReference type="SUPFAM" id="SSF81343">
    <property type="entry name" value="Fumarate reductase respiratory complex transmembrane subunits"/>
    <property type="match status" value="1"/>
</dbReference>
<evidence type="ECO:0000256" key="3">
    <source>
        <dbReference type="ARBA" id="ARBA00022448"/>
    </source>
</evidence>
<evidence type="ECO:0000256" key="12">
    <source>
        <dbReference type="RuleBase" id="RU364031"/>
    </source>
</evidence>
<dbReference type="CDD" id="cd03496">
    <property type="entry name" value="SQR_TypeC_CybS"/>
    <property type="match status" value="1"/>
</dbReference>
<keyword evidence="11" id="KW-0408">Iron</keyword>
<dbReference type="GeneID" id="63786596"/>
<dbReference type="GO" id="GO:0005743">
    <property type="term" value="C:mitochondrial inner membrane"/>
    <property type="evidence" value="ECO:0007669"/>
    <property type="project" value="UniProtKB-SubCell"/>
</dbReference>
<dbReference type="InterPro" id="IPR034804">
    <property type="entry name" value="SQR/QFR_C/D"/>
</dbReference>
<comment type="subcellular location">
    <subcellularLocation>
        <location evidence="1 12">Mitochondrion inner membrane</location>
        <topology evidence="1 12">Multi-pass membrane protein</topology>
    </subcellularLocation>
</comment>
<evidence type="ECO:0000256" key="4">
    <source>
        <dbReference type="ARBA" id="ARBA00022692"/>
    </source>
</evidence>
<keyword evidence="14" id="KW-1185">Reference proteome</keyword>
<feature type="binding site" evidence="10">
    <location>
        <position position="117"/>
    </location>
    <ligand>
        <name>a ubiquinone</name>
        <dbReference type="ChEBI" id="CHEBI:16389"/>
        <note>ligand shared with IP/SDHB</note>
    </ligand>
</feature>
<keyword evidence="8 12" id="KW-0496">Mitochondrion</keyword>
<feature type="binding site" description="axial binding residue" evidence="11">
    <location>
        <position position="105"/>
    </location>
    <ligand>
        <name>heme b</name>
        <dbReference type="ChEBI" id="CHEBI:60344"/>
        <note>ligand shared with SDHC</note>
    </ligand>
    <ligandPart>
        <name>Fe</name>
        <dbReference type="ChEBI" id="CHEBI:18248"/>
    </ligandPart>
</feature>
<sequence>MTALRTMLNPGLLRQGARTSPLIQRAMQIHTTRPNRIGPAGPQVIKGTVNDPVTFPEPNKAHGSYHWAFERGISVALIPLTIAPFAVGSLNPVTDALLVSALVIHSHIGFDACITDYVPTRKYGTFVSSGFKWLLRLATGTVLVGFYEFETNDVGLTEGIKRIWTA</sequence>
<dbReference type="GO" id="GO:0006121">
    <property type="term" value="P:mitochondrial electron transport, succinate to ubiquinone"/>
    <property type="evidence" value="ECO:0007669"/>
    <property type="project" value="TreeGrafter"/>
</dbReference>
<dbReference type="GO" id="GO:0006099">
    <property type="term" value="P:tricarboxylic acid cycle"/>
    <property type="evidence" value="ECO:0007669"/>
    <property type="project" value="TreeGrafter"/>
</dbReference>
<evidence type="ECO:0000313" key="13">
    <source>
        <dbReference type="EMBL" id="ORY77026.1"/>
    </source>
</evidence>
<evidence type="ECO:0000256" key="11">
    <source>
        <dbReference type="PIRSR" id="PIRSR607992-2"/>
    </source>
</evidence>
<dbReference type="OMA" id="SEGSYHW"/>
<evidence type="ECO:0000256" key="9">
    <source>
        <dbReference type="ARBA" id="ARBA00023136"/>
    </source>
</evidence>
<dbReference type="GO" id="GO:0046872">
    <property type="term" value="F:metal ion binding"/>
    <property type="evidence" value="ECO:0007669"/>
    <property type="project" value="UniProtKB-KW"/>
</dbReference>
<name>A0A1Y2F103_PROLT</name>
<dbReference type="EMBL" id="MCFI01000021">
    <property type="protein sequence ID" value="ORY77026.1"/>
    <property type="molecule type" value="Genomic_DNA"/>
</dbReference>
<reference evidence="13 14" key="1">
    <citation type="submission" date="2016-07" db="EMBL/GenBank/DDBJ databases">
        <title>Pervasive Adenine N6-methylation of Active Genes in Fungi.</title>
        <authorList>
            <consortium name="DOE Joint Genome Institute"/>
            <person name="Mondo S.J."/>
            <person name="Dannebaum R.O."/>
            <person name="Kuo R.C."/>
            <person name="Labutti K."/>
            <person name="Haridas S."/>
            <person name="Kuo A."/>
            <person name="Salamov A."/>
            <person name="Ahrendt S.R."/>
            <person name="Lipzen A."/>
            <person name="Sullivan W."/>
            <person name="Andreopoulos W.B."/>
            <person name="Clum A."/>
            <person name="Lindquist E."/>
            <person name="Daum C."/>
            <person name="Ramamoorthy G.K."/>
            <person name="Gryganskyi A."/>
            <person name="Culley D."/>
            <person name="Magnuson J.K."/>
            <person name="James T.Y."/>
            <person name="O'Malley M.A."/>
            <person name="Stajich J.E."/>
            <person name="Spatafora J.W."/>
            <person name="Visel A."/>
            <person name="Grigoriev I.V."/>
        </authorList>
    </citation>
    <scope>NUCLEOTIDE SEQUENCE [LARGE SCALE GENOMIC DNA]</scope>
    <source>
        <strain evidence="13 14">12-1054</strain>
    </source>
</reference>
<evidence type="ECO:0000256" key="5">
    <source>
        <dbReference type="ARBA" id="ARBA00022792"/>
    </source>
</evidence>
<evidence type="ECO:0000256" key="8">
    <source>
        <dbReference type="ARBA" id="ARBA00023128"/>
    </source>
</evidence>
<evidence type="ECO:0000313" key="14">
    <source>
        <dbReference type="Proteomes" id="UP000193685"/>
    </source>
</evidence>
<accession>A0A1Y2F103</accession>
<dbReference type="GO" id="GO:0020037">
    <property type="term" value="F:heme binding"/>
    <property type="evidence" value="ECO:0007669"/>
    <property type="project" value="TreeGrafter"/>
</dbReference>
<dbReference type="FunFam" id="1.20.1300.10:FF:000007">
    <property type="entry name" value="Succinate dehydrogenase [ubiquinone] cytochrome b small subunit"/>
    <property type="match status" value="1"/>
</dbReference>
<gene>
    <name evidence="13" type="ORF">BCR37DRAFT_383028</name>
</gene>
<proteinExistence type="inferred from homology"/>
<evidence type="ECO:0000256" key="2">
    <source>
        <dbReference type="ARBA" id="ARBA00007294"/>
    </source>
</evidence>
<keyword evidence="6 12" id="KW-0809">Transit peptide</keyword>
<comment type="similarity">
    <text evidence="2 12">Belongs to the CybS family.</text>
</comment>
<dbReference type="Pfam" id="PF05328">
    <property type="entry name" value="CybS"/>
    <property type="match status" value="1"/>
</dbReference>
<keyword evidence="9 12" id="KW-0472">Membrane</keyword>
<dbReference type="RefSeq" id="XP_040722866.1">
    <property type="nucleotide sequence ID" value="XM_040869997.1"/>
</dbReference>
<keyword evidence="3" id="KW-0813">Transport</keyword>
<keyword evidence="5 12" id="KW-0999">Mitochondrion inner membrane</keyword>
<dbReference type="PANTHER" id="PTHR13337:SF2">
    <property type="entry name" value="SUCCINATE DEHYDROGENASE [UBIQUINONE] CYTOCHROME B SMALL SUBUNIT, MITOCHONDRIAL"/>
    <property type="match status" value="1"/>
</dbReference>
<protein>
    <recommendedName>
        <fullName evidence="12">Succinate dehydrogenase [ubiquinone] cytochrome b small subunit</fullName>
    </recommendedName>
</protein>
<dbReference type="Proteomes" id="UP000193685">
    <property type="component" value="Unassembled WGS sequence"/>
</dbReference>
<evidence type="ECO:0000256" key="7">
    <source>
        <dbReference type="ARBA" id="ARBA00022989"/>
    </source>
</evidence>
<keyword evidence="11" id="KW-0479">Metal-binding</keyword>
<keyword evidence="7" id="KW-1133">Transmembrane helix</keyword>
<keyword evidence="4" id="KW-0812">Transmembrane</keyword>
<evidence type="ECO:0000256" key="1">
    <source>
        <dbReference type="ARBA" id="ARBA00004448"/>
    </source>
</evidence>
<comment type="caution">
    <text evidence="13">The sequence shown here is derived from an EMBL/GenBank/DDBJ whole genome shotgun (WGS) entry which is preliminary data.</text>
</comment>
<dbReference type="AlphaFoldDB" id="A0A1Y2F103"/>
<dbReference type="PANTHER" id="PTHR13337">
    <property type="entry name" value="SUCCINATE DEHYDROGENASE"/>
    <property type="match status" value="1"/>
</dbReference>
<dbReference type="InterPro" id="IPR007992">
    <property type="entry name" value="CybS"/>
</dbReference>
<evidence type="ECO:0000256" key="6">
    <source>
        <dbReference type="ARBA" id="ARBA00022946"/>
    </source>
</evidence>
<dbReference type="Gene3D" id="1.20.1300.10">
    <property type="entry name" value="Fumarate reductase/succinate dehydrogenase, transmembrane subunit"/>
    <property type="match status" value="1"/>
</dbReference>